<organism evidence="1 2">
    <name type="scientific">candidate division TA06 bacterium</name>
    <dbReference type="NCBI Taxonomy" id="2250710"/>
    <lineage>
        <taxon>Bacteria</taxon>
        <taxon>Bacteria division TA06</taxon>
    </lineage>
</organism>
<reference evidence="1 2" key="1">
    <citation type="submission" date="2018-06" db="EMBL/GenBank/DDBJ databases">
        <title>Extensive metabolic versatility and redundancy in microbially diverse, dynamic hydrothermal sediments.</title>
        <authorList>
            <person name="Dombrowski N."/>
            <person name="Teske A."/>
            <person name="Baker B.J."/>
        </authorList>
    </citation>
    <scope>NUCLEOTIDE SEQUENCE [LARGE SCALE GENOMIC DNA]</scope>
    <source>
        <strain evidence="1">B10_G13</strain>
    </source>
</reference>
<comment type="caution">
    <text evidence="1">The sequence shown here is derived from an EMBL/GenBank/DDBJ whole genome shotgun (WGS) entry which is preliminary data.</text>
</comment>
<proteinExistence type="predicted"/>
<dbReference type="EMBL" id="QNBD01000151">
    <property type="protein sequence ID" value="RKX70118.1"/>
    <property type="molecule type" value="Genomic_DNA"/>
</dbReference>
<protein>
    <submittedName>
        <fullName evidence="1">Uncharacterized protein</fullName>
    </submittedName>
</protein>
<accession>A0A660SH55</accession>
<evidence type="ECO:0000313" key="1">
    <source>
        <dbReference type="EMBL" id="RKX70118.1"/>
    </source>
</evidence>
<dbReference type="AlphaFoldDB" id="A0A660SH55"/>
<name>A0A660SH55_UNCT6</name>
<gene>
    <name evidence="1" type="ORF">DRP43_03700</name>
</gene>
<sequence>MLYYIKDINEFNNLKRNLSDRELFIEKVDEESIKIYSNIIRGEVDKKILGSIIVDLMKYIDTIYFNWRVTIPSFNIKEYPQQPNLPRSIIRYSGKIIGINPFIQRLIGGIVESISRELKHKNISEKIISIDFIENSH</sequence>
<dbReference type="Proteomes" id="UP000271125">
    <property type="component" value="Unassembled WGS sequence"/>
</dbReference>
<evidence type="ECO:0000313" key="2">
    <source>
        <dbReference type="Proteomes" id="UP000271125"/>
    </source>
</evidence>